<sequence>MGAAGSSAGRGMCWLPFPQPPLAWSGGLQPVGSAISRTCGRGRFQAFNFPFLPLVYIVVLNSLLLQYPSNITDINYVNETSWV</sequence>
<dbReference type="Proteomes" id="UP000031443">
    <property type="component" value="Unassembled WGS sequence"/>
</dbReference>
<keyword evidence="3" id="KW-1185">Reference proteome</keyword>
<proteinExistence type="predicted"/>
<feature type="transmembrane region" description="Helical" evidence="1">
    <location>
        <begin position="46"/>
        <end position="67"/>
    </location>
</feature>
<dbReference type="EMBL" id="KB527912">
    <property type="protein sequence ID" value="EMP35663.1"/>
    <property type="molecule type" value="Genomic_DNA"/>
</dbReference>
<protein>
    <submittedName>
        <fullName evidence="2">Uncharacterized protein</fullName>
    </submittedName>
</protein>
<keyword evidence="1" id="KW-0472">Membrane</keyword>
<organism evidence="2 3">
    <name type="scientific">Chelonia mydas</name>
    <name type="common">Green sea-turtle</name>
    <name type="synonym">Chelonia agassizi</name>
    <dbReference type="NCBI Taxonomy" id="8469"/>
    <lineage>
        <taxon>Eukaryota</taxon>
        <taxon>Metazoa</taxon>
        <taxon>Chordata</taxon>
        <taxon>Craniata</taxon>
        <taxon>Vertebrata</taxon>
        <taxon>Euteleostomi</taxon>
        <taxon>Archelosauria</taxon>
        <taxon>Testudinata</taxon>
        <taxon>Testudines</taxon>
        <taxon>Cryptodira</taxon>
        <taxon>Durocryptodira</taxon>
        <taxon>Americhelydia</taxon>
        <taxon>Chelonioidea</taxon>
        <taxon>Cheloniidae</taxon>
        <taxon>Chelonia</taxon>
    </lineage>
</organism>
<dbReference type="AlphaFoldDB" id="M7BU95"/>
<evidence type="ECO:0000256" key="1">
    <source>
        <dbReference type="SAM" id="Phobius"/>
    </source>
</evidence>
<accession>M7BU95</accession>
<name>M7BU95_CHEMY</name>
<evidence type="ECO:0000313" key="2">
    <source>
        <dbReference type="EMBL" id="EMP35663.1"/>
    </source>
</evidence>
<keyword evidence="1" id="KW-1133">Transmembrane helix</keyword>
<gene>
    <name evidence="2" type="ORF">UY3_07149</name>
</gene>
<evidence type="ECO:0000313" key="3">
    <source>
        <dbReference type="Proteomes" id="UP000031443"/>
    </source>
</evidence>
<keyword evidence="1" id="KW-0812">Transmembrane</keyword>
<reference evidence="3" key="1">
    <citation type="journal article" date="2013" name="Nat. Genet.">
        <title>The draft genomes of soft-shell turtle and green sea turtle yield insights into the development and evolution of the turtle-specific body plan.</title>
        <authorList>
            <person name="Wang Z."/>
            <person name="Pascual-Anaya J."/>
            <person name="Zadissa A."/>
            <person name="Li W."/>
            <person name="Niimura Y."/>
            <person name="Huang Z."/>
            <person name="Li C."/>
            <person name="White S."/>
            <person name="Xiong Z."/>
            <person name="Fang D."/>
            <person name="Wang B."/>
            <person name="Ming Y."/>
            <person name="Chen Y."/>
            <person name="Zheng Y."/>
            <person name="Kuraku S."/>
            <person name="Pignatelli M."/>
            <person name="Herrero J."/>
            <person name="Beal K."/>
            <person name="Nozawa M."/>
            <person name="Li Q."/>
            <person name="Wang J."/>
            <person name="Zhang H."/>
            <person name="Yu L."/>
            <person name="Shigenobu S."/>
            <person name="Wang J."/>
            <person name="Liu J."/>
            <person name="Flicek P."/>
            <person name="Searle S."/>
            <person name="Wang J."/>
            <person name="Kuratani S."/>
            <person name="Yin Y."/>
            <person name="Aken B."/>
            <person name="Zhang G."/>
            <person name="Irie N."/>
        </authorList>
    </citation>
    <scope>NUCLEOTIDE SEQUENCE [LARGE SCALE GENOMIC DNA]</scope>
</reference>